<dbReference type="InterPro" id="IPR012675">
    <property type="entry name" value="Beta-grasp_dom_sf"/>
</dbReference>
<dbReference type="KEGG" id="ppn:Palpr_1590"/>
<gene>
    <name evidence="1" type="ordered locus">Palpr_1590</name>
</gene>
<dbReference type="InterPro" id="IPR016155">
    <property type="entry name" value="Mopterin_synth/thiamin_S_b"/>
</dbReference>
<dbReference type="SUPFAM" id="SSF54285">
    <property type="entry name" value="MoaD/ThiS"/>
    <property type="match status" value="1"/>
</dbReference>
<dbReference type="EMBL" id="CP002345">
    <property type="protein sequence ID" value="ADQ79733.1"/>
    <property type="molecule type" value="Genomic_DNA"/>
</dbReference>
<name>E4T4T9_PALPW</name>
<dbReference type="eggNOG" id="COG2104">
    <property type="taxonomic scope" value="Bacteria"/>
</dbReference>
<sequence>MSKISVNGKVQELETPVSITELIRLNNVAQPSMVSIQLNGQFVNRDDFDTTTVSDGDELDFLYFMGGGSI</sequence>
<dbReference type="Proteomes" id="UP000008718">
    <property type="component" value="Chromosome"/>
</dbReference>
<evidence type="ECO:0000313" key="1">
    <source>
        <dbReference type="EMBL" id="ADQ79733.1"/>
    </source>
</evidence>
<dbReference type="PANTHER" id="PTHR34472">
    <property type="entry name" value="SULFUR CARRIER PROTEIN THIS"/>
    <property type="match status" value="1"/>
</dbReference>
<reference evidence="1 2" key="2">
    <citation type="journal article" date="2011" name="Stand. Genomic Sci.">
        <title>Complete genome sequence of Paludibacter propionicigenes type strain (WB4).</title>
        <authorList>
            <person name="Gronow S."/>
            <person name="Munk C."/>
            <person name="Lapidus A."/>
            <person name="Nolan M."/>
            <person name="Lucas S."/>
            <person name="Hammon N."/>
            <person name="Deshpande S."/>
            <person name="Cheng J.F."/>
            <person name="Tapia R."/>
            <person name="Han C."/>
            <person name="Goodwin L."/>
            <person name="Pitluck S."/>
            <person name="Liolios K."/>
            <person name="Ivanova N."/>
            <person name="Mavromatis K."/>
            <person name="Mikhailova N."/>
            <person name="Pati A."/>
            <person name="Chen A."/>
            <person name="Palaniappan K."/>
            <person name="Land M."/>
            <person name="Hauser L."/>
            <person name="Chang Y.J."/>
            <person name="Jeffries C.D."/>
            <person name="Brambilla E."/>
            <person name="Rohde M."/>
            <person name="Goker M."/>
            <person name="Detter J.C."/>
            <person name="Woyke T."/>
            <person name="Bristow J."/>
            <person name="Eisen J.A."/>
            <person name="Markowitz V."/>
            <person name="Hugenholtz P."/>
            <person name="Kyrpides N.C."/>
            <person name="Klenk H.P."/>
        </authorList>
    </citation>
    <scope>NUCLEOTIDE SEQUENCE [LARGE SCALE GENOMIC DNA]</scope>
    <source>
        <strain evidence="2">DSM 17365 / JCM 13257 / WB4</strain>
    </source>
</reference>
<dbReference type="HOGENOM" id="CLU_174611_3_2_10"/>
<organism evidence="1 2">
    <name type="scientific">Paludibacter propionicigenes (strain DSM 17365 / JCM 13257 / WB4)</name>
    <dbReference type="NCBI Taxonomy" id="694427"/>
    <lineage>
        <taxon>Bacteria</taxon>
        <taxon>Pseudomonadati</taxon>
        <taxon>Bacteroidota</taxon>
        <taxon>Bacteroidia</taxon>
        <taxon>Bacteroidales</taxon>
        <taxon>Paludibacteraceae</taxon>
        <taxon>Paludibacter</taxon>
    </lineage>
</organism>
<proteinExistence type="predicted"/>
<dbReference type="AlphaFoldDB" id="E4T4T9"/>
<protein>
    <submittedName>
        <fullName evidence="1">Thiamine biosynthesis protein ThiS</fullName>
    </submittedName>
</protein>
<dbReference type="OrthoDB" id="9810692at2"/>
<dbReference type="PANTHER" id="PTHR34472:SF1">
    <property type="entry name" value="SULFUR CARRIER PROTEIN THIS"/>
    <property type="match status" value="1"/>
</dbReference>
<keyword evidence="2" id="KW-1185">Reference proteome</keyword>
<dbReference type="NCBIfam" id="TIGR01683">
    <property type="entry name" value="thiS"/>
    <property type="match status" value="1"/>
</dbReference>
<dbReference type="Pfam" id="PF02597">
    <property type="entry name" value="ThiS"/>
    <property type="match status" value="1"/>
</dbReference>
<dbReference type="Gene3D" id="3.10.20.30">
    <property type="match status" value="1"/>
</dbReference>
<dbReference type="CDD" id="cd00565">
    <property type="entry name" value="Ubl_ThiS"/>
    <property type="match status" value="1"/>
</dbReference>
<evidence type="ECO:0000313" key="2">
    <source>
        <dbReference type="Proteomes" id="UP000008718"/>
    </source>
</evidence>
<dbReference type="InterPro" id="IPR010035">
    <property type="entry name" value="Thi_S"/>
</dbReference>
<reference key="1">
    <citation type="submission" date="2010-11" db="EMBL/GenBank/DDBJ databases">
        <title>The complete genome of Paludibacter propionicigenes DSM 17365.</title>
        <authorList>
            <consortium name="US DOE Joint Genome Institute (JGI-PGF)"/>
            <person name="Lucas S."/>
            <person name="Copeland A."/>
            <person name="Lapidus A."/>
            <person name="Bruce D."/>
            <person name="Goodwin L."/>
            <person name="Pitluck S."/>
            <person name="Kyrpides N."/>
            <person name="Mavromatis K."/>
            <person name="Ivanova N."/>
            <person name="Munk A.C."/>
            <person name="Brettin T."/>
            <person name="Detter J.C."/>
            <person name="Han C."/>
            <person name="Tapia R."/>
            <person name="Land M."/>
            <person name="Hauser L."/>
            <person name="Markowitz V."/>
            <person name="Cheng J.-F."/>
            <person name="Hugenholtz P."/>
            <person name="Woyke T."/>
            <person name="Wu D."/>
            <person name="Gronow S."/>
            <person name="Wellnitz S."/>
            <person name="Brambilla E."/>
            <person name="Klenk H.-P."/>
            <person name="Eisen J.A."/>
        </authorList>
    </citation>
    <scope>NUCLEOTIDE SEQUENCE</scope>
    <source>
        <strain>WB4</strain>
    </source>
</reference>
<accession>E4T4T9</accession>
<dbReference type="RefSeq" id="WP_013445102.1">
    <property type="nucleotide sequence ID" value="NC_014734.1"/>
</dbReference>
<dbReference type="STRING" id="694427.Palpr_1590"/>
<dbReference type="InterPro" id="IPR003749">
    <property type="entry name" value="ThiS/MoaD-like"/>
</dbReference>